<keyword evidence="2" id="KW-1185">Reference proteome</keyword>
<protein>
    <submittedName>
        <fullName evidence="1">Uncharacterized protein</fullName>
    </submittedName>
</protein>
<proteinExistence type="predicted"/>
<gene>
    <name evidence="1" type="ORF">B0H66DRAFT_593301</name>
</gene>
<dbReference type="EMBL" id="JAUEDM010000006">
    <property type="protein sequence ID" value="KAK3314598.1"/>
    <property type="molecule type" value="Genomic_DNA"/>
</dbReference>
<comment type="caution">
    <text evidence="1">The sequence shown here is derived from an EMBL/GenBank/DDBJ whole genome shotgun (WGS) entry which is preliminary data.</text>
</comment>
<reference evidence="1" key="1">
    <citation type="journal article" date="2023" name="Mol. Phylogenet. Evol.">
        <title>Genome-scale phylogeny and comparative genomics of the fungal order Sordariales.</title>
        <authorList>
            <person name="Hensen N."/>
            <person name="Bonometti L."/>
            <person name="Westerberg I."/>
            <person name="Brannstrom I.O."/>
            <person name="Guillou S."/>
            <person name="Cros-Aarteil S."/>
            <person name="Calhoun S."/>
            <person name="Haridas S."/>
            <person name="Kuo A."/>
            <person name="Mondo S."/>
            <person name="Pangilinan J."/>
            <person name="Riley R."/>
            <person name="LaButti K."/>
            <person name="Andreopoulos B."/>
            <person name="Lipzen A."/>
            <person name="Chen C."/>
            <person name="Yan M."/>
            <person name="Daum C."/>
            <person name="Ng V."/>
            <person name="Clum A."/>
            <person name="Steindorff A."/>
            <person name="Ohm R.A."/>
            <person name="Martin F."/>
            <person name="Silar P."/>
            <person name="Natvig D.O."/>
            <person name="Lalanne C."/>
            <person name="Gautier V."/>
            <person name="Ament-Velasquez S.L."/>
            <person name="Kruys A."/>
            <person name="Hutchinson M.I."/>
            <person name="Powell A.J."/>
            <person name="Barry K."/>
            <person name="Miller A.N."/>
            <person name="Grigoriev I.V."/>
            <person name="Debuchy R."/>
            <person name="Gladieux P."/>
            <person name="Hiltunen Thoren M."/>
            <person name="Johannesson H."/>
        </authorList>
    </citation>
    <scope>NUCLEOTIDE SEQUENCE</scope>
    <source>
        <strain evidence="1">CBS 118394</strain>
    </source>
</reference>
<evidence type="ECO:0000313" key="1">
    <source>
        <dbReference type="EMBL" id="KAK3314598.1"/>
    </source>
</evidence>
<dbReference type="Proteomes" id="UP001283341">
    <property type="component" value="Unassembled WGS sequence"/>
</dbReference>
<accession>A0AAE0M0P9</accession>
<reference evidence="1" key="2">
    <citation type="submission" date="2023-06" db="EMBL/GenBank/DDBJ databases">
        <authorList>
            <consortium name="Lawrence Berkeley National Laboratory"/>
            <person name="Haridas S."/>
            <person name="Hensen N."/>
            <person name="Bonometti L."/>
            <person name="Westerberg I."/>
            <person name="Brannstrom I.O."/>
            <person name="Guillou S."/>
            <person name="Cros-Aarteil S."/>
            <person name="Calhoun S."/>
            <person name="Kuo A."/>
            <person name="Mondo S."/>
            <person name="Pangilinan J."/>
            <person name="Riley R."/>
            <person name="Labutti K."/>
            <person name="Andreopoulos B."/>
            <person name="Lipzen A."/>
            <person name="Chen C."/>
            <person name="Yanf M."/>
            <person name="Daum C."/>
            <person name="Ng V."/>
            <person name="Clum A."/>
            <person name="Steindorff A."/>
            <person name="Ohm R."/>
            <person name="Martin F."/>
            <person name="Silar P."/>
            <person name="Natvig D."/>
            <person name="Lalanne C."/>
            <person name="Gautier V."/>
            <person name="Ament-Velasquez S.L."/>
            <person name="Kruys A."/>
            <person name="Hutchinson M.I."/>
            <person name="Powell A.J."/>
            <person name="Barry K."/>
            <person name="Miller A.N."/>
            <person name="Grigoriev I.V."/>
            <person name="Debuchy R."/>
            <person name="Gladieux P."/>
            <person name="Thoren M.H."/>
            <person name="Johannesson H."/>
        </authorList>
    </citation>
    <scope>NUCLEOTIDE SEQUENCE</scope>
    <source>
        <strain evidence="1">CBS 118394</strain>
    </source>
</reference>
<name>A0AAE0M0P9_9PEZI</name>
<evidence type="ECO:0000313" key="2">
    <source>
        <dbReference type="Proteomes" id="UP001283341"/>
    </source>
</evidence>
<dbReference type="AlphaFoldDB" id="A0AAE0M0P9"/>
<organism evidence="1 2">
    <name type="scientific">Apodospora peruviana</name>
    <dbReference type="NCBI Taxonomy" id="516989"/>
    <lineage>
        <taxon>Eukaryota</taxon>
        <taxon>Fungi</taxon>
        <taxon>Dikarya</taxon>
        <taxon>Ascomycota</taxon>
        <taxon>Pezizomycotina</taxon>
        <taxon>Sordariomycetes</taxon>
        <taxon>Sordariomycetidae</taxon>
        <taxon>Sordariales</taxon>
        <taxon>Lasiosphaeriaceae</taxon>
        <taxon>Apodospora</taxon>
    </lineage>
</organism>
<sequence length="302" mass="33929">MVQESWGDRTWTRLTETQIKEINVPAYGAKHPIMTTRRKLPVSVRSLCADGVGLQAELTGLCCPDLARPGWGRCVGEASNWPLESYSFADLEVQRGRCLIRLQNIEFYPEGRAVRQQANEDEEAAATAREWRDAVRSDHPAVGSVPTWKSQRVFNMLFWHRDLADLYTFLPSIRERHCSSLASTNQELLLPYSPLAASPPDWTTTDLQLAAESLIHNSANQSFNGPVKQATYPPRFSTFTRHPRSYSHGTGPTCSHTFSVNKPPRRQSGFSVIDLINQDRLQDTTCVQRDLTASGLLSRSNV</sequence>